<evidence type="ECO:0000313" key="7">
    <source>
        <dbReference type="Proteomes" id="UP000606974"/>
    </source>
</evidence>
<dbReference type="PANTHER" id="PTHR12133:SF1">
    <property type="entry name" value="TRNA (ADENINE(58)-N(1))-METHYLTRANSFERASE, MITOCHONDRIAL"/>
    <property type="match status" value="1"/>
</dbReference>
<dbReference type="InterPro" id="IPR029063">
    <property type="entry name" value="SAM-dependent_MTases_sf"/>
</dbReference>
<feature type="compositionally biased region" description="Pro residues" evidence="4">
    <location>
        <begin position="160"/>
        <end position="172"/>
    </location>
</feature>
<dbReference type="Proteomes" id="UP000606974">
    <property type="component" value="Unassembled WGS sequence"/>
</dbReference>
<organism evidence="6 7">
    <name type="scientific">Endocarpon pusillum</name>
    <dbReference type="NCBI Taxonomy" id="364733"/>
    <lineage>
        <taxon>Eukaryota</taxon>
        <taxon>Fungi</taxon>
        <taxon>Dikarya</taxon>
        <taxon>Ascomycota</taxon>
        <taxon>Pezizomycotina</taxon>
        <taxon>Eurotiomycetes</taxon>
        <taxon>Chaetothyriomycetidae</taxon>
        <taxon>Verrucariales</taxon>
        <taxon>Verrucariaceae</taxon>
        <taxon>Endocarpon</taxon>
    </lineage>
</organism>
<evidence type="ECO:0000256" key="4">
    <source>
        <dbReference type="SAM" id="MobiDB-lite"/>
    </source>
</evidence>
<dbReference type="AlphaFoldDB" id="A0A8H7AFA1"/>
<dbReference type="InterPro" id="IPR014816">
    <property type="entry name" value="tRNA_MeTrfase_Gcd14"/>
</dbReference>
<dbReference type="PROSITE" id="PS51620">
    <property type="entry name" value="SAM_TRM61"/>
    <property type="match status" value="1"/>
</dbReference>
<name>A0A8H7AFA1_9EURO</name>
<dbReference type="Gene3D" id="3.10.330.20">
    <property type="match status" value="1"/>
</dbReference>
<feature type="region of interest" description="Disordered" evidence="4">
    <location>
        <begin position="341"/>
        <end position="401"/>
    </location>
</feature>
<evidence type="ECO:0000313" key="6">
    <source>
        <dbReference type="EMBL" id="KAF7508020.1"/>
    </source>
</evidence>
<dbReference type="InterPro" id="IPR054151">
    <property type="entry name" value="TR61B_FKBP-like"/>
</dbReference>
<evidence type="ECO:0000256" key="3">
    <source>
        <dbReference type="ARBA" id="ARBA00033309"/>
    </source>
</evidence>
<dbReference type="OrthoDB" id="5585464at2759"/>
<evidence type="ECO:0000259" key="5">
    <source>
        <dbReference type="Pfam" id="PF21985"/>
    </source>
</evidence>
<sequence length="426" mass="47408">MESIVKALQAFTSTAPLQRLSRNARFDFSHFAVGDRVYVDGKKPRLSKPLQEGEKLDFSNGFILHDDIIGARPGQTFKTNKGYQYRIEYPDLDTYISKVRRKVTPVYGSYATSIVSLFDIHVAPPTSVEDSQEPLEILDAGTGHGSVTLHLSRAIQAANPPLPDLEPQPPGYPGKSASDGSLEGSSSVDEERAQVWHDWRQSRRAVVHSVEISPVYSKHAEHKVVAGFRRGLYLPHIDFHIANVNDWIDGQLGQRKLESFLSYVFLDMPSSHRYLQKVVNAMKENALIAVFVPSITQICDCVQEINANSLPLRMEKTLELGEGISNGRMWNVRLASKRARDPTEESSMIHRRLGDEDKALQEETDTQSEISSTTTPQEEDSSLPLLEAGPEDGGTSNDPVMICRPKVGERLIGGGFVALWRRTASQ</sequence>
<protein>
    <recommendedName>
        <fullName evidence="2">tRNA (adenine(58)-N(1))-methyltransferase catalytic subunit TRM61</fullName>
        <ecNumber evidence="1">2.1.1.220</ecNumber>
    </recommendedName>
    <alternativeName>
        <fullName evidence="3">tRNA(m1A58)-methyltransferase subunit TRM61</fullName>
    </alternativeName>
</protein>
<dbReference type="GO" id="GO:0030488">
    <property type="term" value="P:tRNA methylation"/>
    <property type="evidence" value="ECO:0007669"/>
    <property type="project" value="InterPro"/>
</dbReference>
<dbReference type="GO" id="GO:0005739">
    <property type="term" value="C:mitochondrion"/>
    <property type="evidence" value="ECO:0007669"/>
    <property type="project" value="TreeGrafter"/>
</dbReference>
<evidence type="ECO:0000256" key="1">
    <source>
        <dbReference type="ARBA" id="ARBA00012796"/>
    </source>
</evidence>
<feature type="domain" description="TR61B FKBP-like" evidence="5">
    <location>
        <begin position="49"/>
        <end position="82"/>
    </location>
</feature>
<feature type="compositionally biased region" description="Basic and acidic residues" evidence="4">
    <location>
        <begin position="352"/>
        <end position="361"/>
    </location>
</feature>
<dbReference type="EMBL" id="JAACFV010000060">
    <property type="protein sequence ID" value="KAF7508020.1"/>
    <property type="molecule type" value="Genomic_DNA"/>
</dbReference>
<proteinExistence type="predicted"/>
<evidence type="ECO:0000256" key="2">
    <source>
        <dbReference type="ARBA" id="ARBA00015963"/>
    </source>
</evidence>
<feature type="compositionally biased region" description="Low complexity" evidence="4">
    <location>
        <begin position="173"/>
        <end position="187"/>
    </location>
</feature>
<dbReference type="Gene3D" id="3.40.50.150">
    <property type="entry name" value="Vaccinia Virus protein VP39"/>
    <property type="match status" value="1"/>
</dbReference>
<dbReference type="GO" id="GO:0031515">
    <property type="term" value="C:tRNA (m1A) methyltransferase complex"/>
    <property type="evidence" value="ECO:0007669"/>
    <property type="project" value="InterPro"/>
</dbReference>
<dbReference type="PANTHER" id="PTHR12133">
    <property type="entry name" value="TRNA (ADENINE(58)-N(1))-METHYLTRANSFERASE"/>
    <property type="match status" value="1"/>
</dbReference>
<accession>A0A8H7AFA1</accession>
<comment type="caution">
    <text evidence="6">The sequence shown here is derived from an EMBL/GenBank/DDBJ whole genome shotgun (WGS) entry which is preliminary data.</text>
</comment>
<dbReference type="GO" id="GO:0160107">
    <property type="term" value="F:tRNA (adenine(58)-N1)-methyltransferase activity"/>
    <property type="evidence" value="ECO:0007669"/>
    <property type="project" value="UniProtKB-EC"/>
</dbReference>
<reference evidence="6" key="1">
    <citation type="submission" date="2020-02" db="EMBL/GenBank/DDBJ databases">
        <authorList>
            <person name="Palmer J.M."/>
        </authorList>
    </citation>
    <scope>NUCLEOTIDE SEQUENCE</scope>
    <source>
        <strain evidence="6">EPUS1.4</strain>
        <tissue evidence="6">Thallus</tissue>
    </source>
</reference>
<dbReference type="Pfam" id="PF21985">
    <property type="entry name" value="TR61B_FKBP-like"/>
    <property type="match status" value="1"/>
</dbReference>
<dbReference type="SUPFAM" id="SSF53335">
    <property type="entry name" value="S-adenosyl-L-methionine-dependent methyltransferases"/>
    <property type="match status" value="1"/>
</dbReference>
<dbReference type="EC" id="2.1.1.220" evidence="1"/>
<gene>
    <name evidence="6" type="ORF">GJ744_009917</name>
</gene>
<feature type="compositionally biased region" description="Polar residues" evidence="4">
    <location>
        <begin position="367"/>
        <end position="376"/>
    </location>
</feature>
<keyword evidence="7" id="KW-1185">Reference proteome</keyword>
<feature type="region of interest" description="Disordered" evidence="4">
    <location>
        <begin position="159"/>
        <end position="187"/>
    </location>
</feature>